<gene>
    <name evidence="1" type="ORF">THAOC_25036</name>
</gene>
<dbReference type="Proteomes" id="UP000266841">
    <property type="component" value="Unassembled WGS sequence"/>
</dbReference>
<evidence type="ECO:0000313" key="2">
    <source>
        <dbReference type="Proteomes" id="UP000266841"/>
    </source>
</evidence>
<feature type="non-terminal residue" evidence="1">
    <location>
        <position position="1"/>
    </location>
</feature>
<dbReference type="EMBL" id="AGNL01034479">
    <property type="protein sequence ID" value="EJK55250.1"/>
    <property type="molecule type" value="Genomic_DNA"/>
</dbReference>
<keyword evidence="2" id="KW-1185">Reference proteome</keyword>
<protein>
    <submittedName>
        <fullName evidence="1">Uncharacterized protein</fullName>
    </submittedName>
</protein>
<evidence type="ECO:0000313" key="1">
    <source>
        <dbReference type="EMBL" id="EJK55250.1"/>
    </source>
</evidence>
<name>K0RQB6_THAOC</name>
<reference evidence="1 2" key="1">
    <citation type="journal article" date="2012" name="Genome Biol.">
        <title>Genome and low-iron response of an oceanic diatom adapted to chronic iron limitation.</title>
        <authorList>
            <person name="Lommer M."/>
            <person name="Specht M."/>
            <person name="Roy A.S."/>
            <person name="Kraemer L."/>
            <person name="Andreson R."/>
            <person name="Gutowska M.A."/>
            <person name="Wolf J."/>
            <person name="Bergner S.V."/>
            <person name="Schilhabel M.B."/>
            <person name="Klostermeier U.C."/>
            <person name="Beiko R.G."/>
            <person name="Rosenstiel P."/>
            <person name="Hippler M."/>
            <person name="Laroche J."/>
        </authorList>
    </citation>
    <scope>NUCLEOTIDE SEQUENCE [LARGE SCALE GENOMIC DNA]</scope>
    <source>
        <strain evidence="1 2">CCMP1005</strain>
    </source>
</reference>
<dbReference type="AlphaFoldDB" id="K0RQB6"/>
<comment type="caution">
    <text evidence="1">The sequence shown here is derived from an EMBL/GenBank/DDBJ whole genome shotgun (WGS) entry which is preliminary data.</text>
</comment>
<sequence>SGWFSCSKYNCDRMEALSKFVEEMCGWALCDSPQPYHLPHTLHIKAFITKPHSQFSPSFYN</sequence>
<accession>K0RQB6</accession>
<organism evidence="1 2">
    <name type="scientific">Thalassiosira oceanica</name>
    <name type="common">Marine diatom</name>
    <dbReference type="NCBI Taxonomy" id="159749"/>
    <lineage>
        <taxon>Eukaryota</taxon>
        <taxon>Sar</taxon>
        <taxon>Stramenopiles</taxon>
        <taxon>Ochrophyta</taxon>
        <taxon>Bacillariophyta</taxon>
        <taxon>Coscinodiscophyceae</taxon>
        <taxon>Thalassiosirophycidae</taxon>
        <taxon>Thalassiosirales</taxon>
        <taxon>Thalassiosiraceae</taxon>
        <taxon>Thalassiosira</taxon>
    </lineage>
</organism>
<proteinExistence type="predicted"/>